<dbReference type="InterPro" id="IPR036388">
    <property type="entry name" value="WH-like_DNA-bd_sf"/>
</dbReference>
<evidence type="ECO:0000313" key="7">
    <source>
        <dbReference type="Proteomes" id="UP000321787"/>
    </source>
</evidence>
<evidence type="ECO:0000256" key="1">
    <source>
        <dbReference type="ARBA" id="ARBA00009437"/>
    </source>
</evidence>
<evidence type="ECO:0000256" key="4">
    <source>
        <dbReference type="ARBA" id="ARBA00023163"/>
    </source>
</evidence>
<dbReference type="Gene3D" id="1.10.10.10">
    <property type="entry name" value="Winged helix-like DNA-binding domain superfamily/Winged helix DNA-binding domain"/>
    <property type="match status" value="1"/>
</dbReference>
<dbReference type="GO" id="GO:0003700">
    <property type="term" value="F:DNA-binding transcription factor activity"/>
    <property type="evidence" value="ECO:0007669"/>
    <property type="project" value="InterPro"/>
</dbReference>
<sequence>MNSIFGSIDDLFLFCKVAQLGSQQSAAKELKVPVSTVSRRISSMEEKLGVRLLEKRGRELVPTETGKHYYQLLESQFSDLESNCHQLNEHIDEVTGMIRLSLPYRFYHHYVRDLIVDFLLEYPKTQIEINLCAEDTLPATDRDLVLTFDISRADGMIARPLFLAKHGVFVTKSYWENNQTKNIEELDWIRLNDQKNLTYTDEKQTLKEIHVRPRLEVNDLDQVLHAAIKGLGAARLPVHLVTSDMDLVEIFPDYSFPPRQSYLVYKQRKYQPKALTILVERIISAMER</sequence>
<dbReference type="GO" id="GO:0043565">
    <property type="term" value="F:sequence-specific DNA binding"/>
    <property type="evidence" value="ECO:0007669"/>
    <property type="project" value="TreeGrafter"/>
</dbReference>
<keyword evidence="3" id="KW-0238">DNA-binding</keyword>
<dbReference type="Pfam" id="PF00126">
    <property type="entry name" value="HTH_1"/>
    <property type="match status" value="1"/>
</dbReference>
<name>A0A510UDB6_ALIFS</name>
<accession>A0A510UDB6</accession>
<dbReference type="PROSITE" id="PS50931">
    <property type="entry name" value="HTH_LYSR"/>
    <property type="match status" value="1"/>
</dbReference>
<dbReference type="SUPFAM" id="SSF53850">
    <property type="entry name" value="Periplasmic binding protein-like II"/>
    <property type="match status" value="1"/>
</dbReference>
<gene>
    <name evidence="6" type="ORF">AFI02nite_05250</name>
</gene>
<feature type="domain" description="HTH lysR-type" evidence="5">
    <location>
        <begin position="1"/>
        <end position="63"/>
    </location>
</feature>
<protein>
    <submittedName>
        <fullName evidence="6">LysR family transcriptional regulator</fullName>
    </submittedName>
</protein>
<dbReference type="Gene3D" id="3.40.190.290">
    <property type="match status" value="1"/>
</dbReference>
<comment type="caution">
    <text evidence="6">The sequence shown here is derived from an EMBL/GenBank/DDBJ whole genome shotgun (WGS) entry which is preliminary data.</text>
</comment>
<dbReference type="PANTHER" id="PTHR30537:SF68">
    <property type="entry name" value="TRANSCRIPTIONAL REGULATOR-RELATED"/>
    <property type="match status" value="1"/>
</dbReference>
<comment type="similarity">
    <text evidence="1">Belongs to the LysR transcriptional regulatory family.</text>
</comment>
<dbReference type="InterPro" id="IPR058163">
    <property type="entry name" value="LysR-type_TF_proteobact-type"/>
</dbReference>
<keyword evidence="4" id="KW-0804">Transcription</keyword>
<keyword evidence="2" id="KW-0805">Transcription regulation</keyword>
<dbReference type="EMBL" id="BJTZ01000002">
    <property type="protein sequence ID" value="GEK12489.1"/>
    <property type="molecule type" value="Genomic_DNA"/>
</dbReference>
<evidence type="ECO:0000259" key="5">
    <source>
        <dbReference type="PROSITE" id="PS50931"/>
    </source>
</evidence>
<dbReference type="AlphaFoldDB" id="A0A510UDB6"/>
<reference evidence="6 7" key="1">
    <citation type="submission" date="2019-07" db="EMBL/GenBank/DDBJ databases">
        <title>Whole genome shotgun sequence of Aliivibrio fischeri NBRC 101058.</title>
        <authorList>
            <person name="Hosoyama A."/>
            <person name="Uohara A."/>
            <person name="Ohji S."/>
            <person name="Ichikawa N."/>
        </authorList>
    </citation>
    <scope>NUCLEOTIDE SEQUENCE [LARGE SCALE GENOMIC DNA]</scope>
    <source>
        <strain evidence="6 7">NBRC 101058</strain>
    </source>
</reference>
<dbReference type="InterPro" id="IPR000847">
    <property type="entry name" value="LysR_HTH_N"/>
</dbReference>
<dbReference type="Proteomes" id="UP000321787">
    <property type="component" value="Unassembled WGS sequence"/>
</dbReference>
<dbReference type="SUPFAM" id="SSF46785">
    <property type="entry name" value="Winged helix' DNA-binding domain"/>
    <property type="match status" value="1"/>
</dbReference>
<dbReference type="InterPro" id="IPR036390">
    <property type="entry name" value="WH_DNA-bd_sf"/>
</dbReference>
<evidence type="ECO:0000256" key="3">
    <source>
        <dbReference type="ARBA" id="ARBA00023125"/>
    </source>
</evidence>
<dbReference type="RefSeq" id="WP_065597346.1">
    <property type="nucleotide sequence ID" value="NZ_BJTZ01000002.1"/>
</dbReference>
<dbReference type="Pfam" id="PF03466">
    <property type="entry name" value="LysR_substrate"/>
    <property type="match status" value="1"/>
</dbReference>
<proteinExistence type="inferred from homology"/>
<dbReference type="GO" id="GO:0006351">
    <property type="term" value="P:DNA-templated transcription"/>
    <property type="evidence" value="ECO:0007669"/>
    <property type="project" value="TreeGrafter"/>
</dbReference>
<evidence type="ECO:0000313" key="6">
    <source>
        <dbReference type="EMBL" id="GEK12489.1"/>
    </source>
</evidence>
<dbReference type="PANTHER" id="PTHR30537">
    <property type="entry name" value="HTH-TYPE TRANSCRIPTIONAL REGULATOR"/>
    <property type="match status" value="1"/>
</dbReference>
<dbReference type="InterPro" id="IPR005119">
    <property type="entry name" value="LysR_subst-bd"/>
</dbReference>
<organism evidence="6 7">
    <name type="scientific">Aliivibrio fischeri</name>
    <name type="common">Vibrio fischeri</name>
    <dbReference type="NCBI Taxonomy" id="668"/>
    <lineage>
        <taxon>Bacteria</taxon>
        <taxon>Pseudomonadati</taxon>
        <taxon>Pseudomonadota</taxon>
        <taxon>Gammaproteobacteria</taxon>
        <taxon>Vibrionales</taxon>
        <taxon>Vibrionaceae</taxon>
        <taxon>Aliivibrio</taxon>
    </lineage>
</organism>
<evidence type="ECO:0000256" key="2">
    <source>
        <dbReference type="ARBA" id="ARBA00023015"/>
    </source>
</evidence>